<accession>A0AA36JBV8</accession>
<dbReference type="SMART" id="SM00582">
    <property type="entry name" value="RPR"/>
    <property type="match status" value="1"/>
</dbReference>
<reference evidence="3" key="1">
    <citation type="submission" date="2023-08" db="EMBL/GenBank/DDBJ databases">
        <authorList>
            <person name="Chen Y."/>
            <person name="Shah S."/>
            <person name="Dougan E. K."/>
            <person name="Thang M."/>
            <person name="Chan C."/>
        </authorList>
    </citation>
    <scope>NUCLEOTIDE SEQUENCE</scope>
</reference>
<feature type="domain" description="CID" evidence="2">
    <location>
        <begin position="86"/>
        <end position="224"/>
    </location>
</feature>
<dbReference type="PANTHER" id="PTHR23140:SF0">
    <property type="entry name" value="U2 SNRNP-ASSOCIATED SURP MOTIF-CONTAINING PROTEIN"/>
    <property type="match status" value="1"/>
</dbReference>
<keyword evidence="1" id="KW-0694">RNA-binding</keyword>
<dbReference type="Pfam" id="PF04818">
    <property type="entry name" value="CID"/>
    <property type="match status" value="1"/>
</dbReference>
<dbReference type="GO" id="GO:0003723">
    <property type="term" value="F:RNA binding"/>
    <property type="evidence" value="ECO:0007669"/>
    <property type="project" value="UniProtKB-KW"/>
</dbReference>
<dbReference type="Gene3D" id="1.25.40.90">
    <property type="match status" value="1"/>
</dbReference>
<sequence>MPHVEDEFCAKWQLDRPARLLLRELPPELREQAMLKFNPYGEVKHADYSKVFAAWTRRFRNMAKENAGEAEAEARENGRVPGTEKLRRREAREVQYLLEGLSPFARDICRAMVWCLDHADCAVEVSQRLLDSLTEKRLDAQSRSWRLCLISDILHNTATIYKPSANVYKREFETYLPVAFEQFHHLYKGAEVSLVQEVLRSWLDRAIFTPKFLKGLEASMKGIVSAEDFLPGRGAQLSDSLLAKLAEWQSQHFSQLEKICKYQGLNWDVQLSDKAKAMGGRFPEELRKKWLLDRLLTYELYALETKPLPELKKEITQAQIFNPELDGESLDSDDEAYMREVGAA</sequence>
<dbReference type="InterPro" id="IPR051485">
    <property type="entry name" value="SR-CTD_assoc_factor"/>
</dbReference>
<dbReference type="PROSITE" id="PS51391">
    <property type="entry name" value="CID"/>
    <property type="match status" value="1"/>
</dbReference>
<dbReference type="GO" id="GO:0005634">
    <property type="term" value="C:nucleus"/>
    <property type="evidence" value="ECO:0007669"/>
    <property type="project" value="TreeGrafter"/>
</dbReference>
<dbReference type="Proteomes" id="UP001178507">
    <property type="component" value="Unassembled WGS sequence"/>
</dbReference>
<proteinExistence type="predicted"/>
<organism evidence="3 4">
    <name type="scientific">Effrenium voratum</name>
    <dbReference type="NCBI Taxonomy" id="2562239"/>
    <lineage>
        <taxon>Eukaryota</taxon>
        <taxon>Sar</taxon>
        <taxon>Alveolata</taxon>
        <taxon>Dinophyceae</taxon>
        <taxon>Suessiales</taxon>
        <taxon>Symbiodiniaceae</taxon>
        <taxon>Effrenium</taxon>
    </lineage>
</organism>
<gene>
    <name evidence="3" type="ORF">EVOR1521_LOCUS25112</name>
</gene>
<dbReference type="InterPro" id="IPR006569">
    <property type="entry name" value="CID_dom"/>
</dbReference>
<evidence type="ECO:0000313" key="3">
    <source>
        <dbReference type="EMBL" id="CAJ1402163.1"/>
    </source>
</evidence>
<evidence type="ECO:0000256" key="1">
    <source>
        <dbReference type="ARBA" id="ARBA00022884"/>
    </source>
</evidence>
<evidence type="ECO:0000313" key="4">
    <source>
        <dbReference type="Proteomes" id="UP001178507"/>
    </source>
</evidence>
<dbReference type="AlphaFoldDB" id="A0AA36JBV8"/>
<dbReference type="PANTHER" id="PTHR23140">
    <property type="entry name" value="RNA PROCESSING PROTEIN LD23810P"/>
    <property type="match status" value="1"/>
</dbReference>
<name>A0AA36JBV8_9DINO</name>
<dbReference type="InterPro" id="IPR008942">
    <property type="entry name" value="ENTH_VHS"/>
</dbReference>
<comment type="caution">
    <text evidence="3">The sequence shown here is derived from an EMBL/GenBank/DDBJ whole genome shotgun (WGS) entry which is preliminary data.</text>
</comment>
<keyword evidence="4" id="KW-1185">Reference proteome</keyword>
<dbReference type="EMBL" id="CAUJNA010003440">
    <property type="protein sequence ID" value="CAJ1402163.1"/>
    <property type="molecule type" value="Genomic_DNA"/>
</dbReference>
<evidence type="ECO:0000259" key="2">
    <source>
        <dbReference type="PROSITE" id="PS51391"/>
    </source>
</evidence>
<protein>
    <recommendedName>
        <fullName evidence="2">CID domain-containing protein</fullName>
    </recommendedName>
</protein>